<keyword evidence="5" id="KW-0732">Signal</keyword>
<sequence length="364" mass="40756">MFNKPYVCQCVRFLNSSFIKLQFYIVCTMNIIEIVTMALCALGGTRAAAVAEGAYNLQRAPDYFESFVENYNKNYTSDWEKNKRYSIFKDNLHEINAKNGNATDGPAATYRINKFSDLSKSELIAKFTGLSIPQQASNFCKTIILNQPPDKGPLHFDWREQNKVTSIKNQGACGACWAFATLASVESQFAMRHNQLIDLSEQQLIDCDSVDMGCNGGLLHTAFEEIIRMGGVQAELDYPFVGRNRRCGVDRHRPYVVSLVGCYRYVMVNEEKLKDLLRAVGPIPMAIDAADIVNYYRGVIGSCENNGLNHAVLLVGYGVENGVPYWVFKNTWGDDWGENGYFRVRQNINACGMVNDLASTAVLA</sequence>
<dbReference type="Proteomes" id="UP001157381">
    <property type="component" value="Segment"/>
</dbReference>
<evidence type="ECO:0000259" key="11">
    <source>
        <dbReference type="SMART" id="SM00848"/>
    </source>
</evidence>
<evidence type="ECO:0000256" key="9">
    <source>
        <dbReference type="ARBA" id="ARBA00031337"/>
    </source>
</evidence>
<dbReference type="PROSITE" id="PS00139">
    <property type="entry name" value="THIOL_PROTEASE_CYS"/>
    <property type="match status" value="1"/>
</dbReference>
<comment type="catalytic activity">
    <reaction evidence="1">
        <text>Endopeptidase of broad specificity, hydrolyzing substrates of both cathepsin L and cathepsin B.</text>
        <dbReference type="EC" id="3.4.22.50"/>
    </reaction>
</comment>
<dbReference type="RefSeq" id="YP_010805352.1">
    <property type="nucleotide sequence ID" value="NC_077147.1"/>
</dbReference>
<dbReference type="InterPro" id="IPR013128">
    <property type="entry name" value="Peptidase_C1A"/>
</dbReference>
<protein>
    <recommendedName>
        <fullName evidence="4">Viral cathepsin</fullName>
        <ecNumber evidence="3">3.4.22.50</ecNumber>
    </recommendedName>
    <alternativeName>
        <fullName evidence="9">Cysteine proteinase</fullName>
    </alternativeName>
</protein>
<evidence type="ECO:0000256" key="2">
    <source>
        <dbReference type="ARBA" id="ARBA00008455"/>
    </source>
</evidence>
<dbReference type="PANTHER" id="PTHR12411">
    <property type="entry name" value="CYSTEINE PROTEASE FAMILY C1-RELATED"/>
    <property type="match status" value="1"/>
</dbReference>
<dbReference type="SUPFAM" id="SSF54001">
    <property type="entry name" value="Cysteine proteinases"/>
    <property type="match status" value="1"/>
</dbReference>
<evidence type="ECO:0000313" key="13">
    <source>
        <dbReference type="Proteomes" id="UP001157381"/>
    </source>
</evidence>
<dbReference type="Gene3D" id="3.90.70.10">
    <property type="entry name" value="Cysteine proteinases"/>
    <property type="match status" value="1"/>
</dbReference>
<dbReference type="GO" id="GO:0008234">
    <property type="term" value="F:cysteine-type peptidase activity"/>
    <property type="evidence" value="ECO:0007669"/>
    <property type="project" value="InterPro"/>
</dbReference>
<keyword evidence="8" id="KW-1015">Disulfide bond</keyword>
<evidence type="ECO:0000256" key="8">
    <source>
        <dbReference type="ARBA" id="ARBA00023157"/>
    </source>
</evidence>
<evidence type="ECO:0000313" key="12">
    <source>
        <dbReference type="EMBL" id="UOQ18851.1"/>
    </source>
</evidence>
<comment type="similarity">
    <text evidence="2">Belongs to the peptidase C1 family.</text>
</comment>
<proteinExistence type="inferred from homology"/>
<dbReference type="InterPro" id="IPR000668">
    <property type="entry name" value="Peptidase_C1A_C"/>
</dbReference>
<keyword evidence="6" id="KW-0378">Hydrolase</keyword>
<evidence type="ECO:0000259" key="10">
    <source>
        <dbReference type="SMART" id="SM00645"/>
    </source>
</evidence>
<accession>A0AAX3AUC9</accession>
<dbReference type="InterPro" id="IPR025660">
    <property type="entry name" value="Pept_his_AS"/>
</dbReference>
<dbReference type="InterPro" id="IPR013201">
    <property type="entry name" value="Prot_inhib_I29"/>
</dbReference>
<dbReference type="InterPro" id="IPR038765">
    <property type="entry name" value="Papain-like_cys_pep_sf"/>
</dbReference>
<dbReference type="CDD" id="cd02248">
    <property type="entry name" value="Peptidase_C1A"/>
    <property type="match status" value="1"/>
</dbReference>
<dbReference type="InterPro" id="IPR025661">
    <property type="entry name" value="Pept_asp_AS"/>
</dbReference>
<dbReference type="InterPro" id="IPR039417">
    <property type="entry name" value="Peptidase_C1A_papain-like"/>
</dbReference>
<dbReference type="EMBL" id="MZ766431">
    <property type="protein sequence ID" value="UOQ18851.1"/>
    <property type="molecule type" value="Genomic_DNA"/>
</dbReference>
<evidence type="ECO:0000256" key="5">
    <source>
        <dbReference type="ARBA" id="ARBA00022729"/>
    </source>
</evidence>
<evidence type="ECO:0000256" key="3">
    <source>
        <dbReference type="ARBA" id="ARBA00012484"/>
    </source>
</evidence>
<keyword evidence="7" id="KW-0865">Zymogen</keyword>
<dbReference type="PROSITE" id="PS00639">
    <property type="entry name" value="THIOL_PROTEASE_HIS"/>
    <property type="match status" value="1"/>
</dbReference>
<dbReference type="EC" id="3.4.22.50" evidence="3"/>
<dbReference type="Pfam" id="PF00112">
    <property type="entry name" value="Peptidase_C1"/>
    <property type="match status" value="1"/>
</dbReference>
<keyword evidence="13" id="KW-1185">Reference proteome</keyword>
<dbReference type="PRINTS" id="PR00705">
    <property type="entry name" value="PAPAIN"/>
</dbReference>
<organism evidence="12 13">
    <name type="scientific">Olene mendosa nucleopolyhedrovirus</name>
    <dbReference type="NCBI Taxonomy" id="2933796"/>
    <lineage>
        <taxon>Viruses</taxon>
        <taxon>Viruses incertae sedis</taxon>
        <taxon>Naldaviricetes</taxon>
        <taxon>Lefavirales</taxon>
        <taxon>Baculoviridae</taxon>
        <taxon>Alphabaculovirus</taxon>
        <taxon>Alphabaculovirus olmendosae</taxon>
    </lineage>
</organism>
<feature type="domain" description="Cathepsin propeptide inhibitor" evidence="11">
    <location>
        <begin position="64"/>
        <end position="123"/>
    </location>
</feature>
<dbReference type="GeneID" id="80544246"/>
<evidence type="ECO:0000256" key="7">
    <source>
        <dbReference type="ARBA" id="ARBA00023145"/>
    </source>
</evidence>
<evidence type="ECO:0000256" key="6">
    <source>
        <dbReference type="ARBA" id="ARBA00022801"/>
    </source>
</evidence>
<dbReference type="GO" id="GO:0006508">
    <property type="term" value="P:proteolysis"/>
    <property type="evidence" value="ECO:0007669"/>
    <property type="project" value="InterPro"/>
</dbReference>
<dbReference type="KEGG" id="vg:80544246"/>
<dbReference type="SMART" id="SM00645">
    <property type="entry name" value="Pept_C1"/>
    <property type="match status" value="1"/>
</dbReference>
<feature type="domain" description="Peptidase C1A papain C-terminal" evidence="10">
    <location>
        <begin position="152"/>
        <end position="362"/>
    </location>
</feature>
<evidence type="ECO:0000256" key="1">
    <source>
        <dbReference type="ARBA" id="ARBA00000656"/>
    </source>
</evidence>
<dbReference type="Pfam" id="PF08246">
    <property type="entry name" value="Inhibitor_I29"/>
    <property type="match status" value="1"/>
</dbReference>
<dbReference type="SMART" id="SM00848">
    <property type="entry name" value="Inhibitor_I29"/>
    <property type="match status" value="1"/>
</dbReference>
<evidence type="ECO:0000256" key="4">
    <source>
        <dbReference type="ARBA" id="ARBA00018042"/>
    </source>
</evidence>
<dbReference type="InterPro" id="IPR000169">
    <property type="entry name" value="Pept_cys_AS"/>
</dbReference>
<name>A0AAX3AUC9_9ABAC</name>
<dbReference type="PROSITE" id="PS00640">
    <property type="entry name" value="THIOL_PROTEASE_ASN"/>
    <property type="match status" value="1"/>
</dbReference>
<reference evidence="12 13" key="1">
    <citation type="journal article" date="2022" name="Virus Genes">
        <title>The complete genome sequence of an alphabaculovirus from the brown tussock moth, Olene mendosa Hubner, expands our knowledge of lymantriine baculovirus diversity and evolution.</title>
        <authorList>
            <person name="Harrison R.L."/>
            <person name="Rowley D.L."/>
        </authorList>
    </citation>
    <scope>NUCLEOTIDE SEQUENCE [LARGE SCALE GENOMIC DNA]</scope>
    <source>
        <strain evidence="12">435</strain>
    </source>
</reference>